<evidence type="ECO:0000313" key="1">
    <source>
        <dbReference type="EMBL" id="TWG28197.1"/>
    </source>
</evidence>
<proteinExistence type="predicted"/>
<accession>A0A561WWG0</accession>
<dbReference type="RefSeq" id="WP_211364352.1">
    <property type="nucleotide sequence ID" value="NZ_VIXA01000001.1"/>
</dbReference>
<organism evidence="1 2">
    <name type="scientific">Micromonospora palomenae</name>
    <dbReference type="NCBI Taxonomy" id="1461247"/>
    <lineage>
        <taxon>Bacteria</taxon>
        <taxon>Bacillati</taxon>
        <taxon>Actinomycetota</taxon>
        <taxon>Actinomycetes</taxon>
        <taxon>Micromonosporales</taxon>
        <taxon>Micromonosporaceae</taxon>
        <taxon>Micromonospora</taxon>
    </lineage>
</organism>
<sequence length="46" mass="5051">MSGRWLVTAYHFELLARVLPDAHLHVSATAADVPTWSDRIGTFLAG</sequence>
<dbReference type="EMBL" id="VIXA01000001">
    <property type="protein sequence ID" value="TWG28197.1"/>
    <property type="molecule type" value="Genomic_DNA"/>
</dbReference>
<dbReference type="AlphaFoldDB" id="A0A561WWG0"/>
<keyword evidence="2" id="KW-1185">Reference proteome</keyword>
<dbReference type="Proteomes" id="UP000319927">
    <property type="component" value="Unassembled WGS sequence"/>
</dbReference>
<reference evidence="1 2" key="1">
    <citation type="submission" date="2019-06" db="EMBL/GenBank/DDBJ databases">
        <title>Sequencing the genomes of 1000 actinobacteria strains.</title>
        <authorList>
            <person name="Klenk H.-P."/>
        </authorList>
    </citation>
    <scope>NUCLEOTIDE SEQUENCE [LARGE SCALE GENOMIC DNA]</scope>
    <source>
        <strain evidence="1 2">DSM 102131</strain>
    </source>
</reference>
<evidence type="ECO:0000313" key="2">
    <source>
        <dbReference type="Proteomes" id="UP000319927"/>
    </source>
</evidence>
<comment type="caution">
    <text evidence="1">The sequence shown here is derived from an EMBL/GenBank/DDBJ whole genome shotgun (WGS) entry which is preliminary data.</text>
</comment>
<protein>
    <submittedName>
        <fullName evidence="1">Uncharacterized protein</fullName>
    </submittedName>
</protein>
<name>A0A561WWG0_9ACTN</name>
<gene>
    <name evidence="1" type="ORF">FHX75_111348</name>
</gene>